<comment type="caution">
    <text evidence="1">The sequence shown here is derived from an EMBL/GenBank/DDBJ whole genome shotgun (WGS) entry which is preliminary data.</text>
</comment>
<dbReference type="Proteomes" id="UP000272004">
    <property type="component" value="Unassembled WGS sequence"/>
</dbReference>
<evidence type="ECO:0000313" key="2">
    <source>
        <dbReference type="EMBL" id="RUM11042.1"/>
    </source>
</evidence>
<name>A0A7W6BEA1_9HYPH</name>
<dbReference type="EMBL" id="JACIDG010000008">
    <property type="protein sequence ID" value="MBB3916021.1"/>
    <property type="molecule type" value="Genomic_DNA"/>
</dbReference>
<sequence length="126" mass="14027">MSNIVLTVSPWRDVHEIVVKTKEKRSCSIMIHKEPAGGYETNVLISDPVSPQPKTWDYLLDSTMPSSTAKQHFEDSLKLITGYLKQFAPTDQMVSFHNPCSAPFVSEPDQNAVLTAMGFNITVTVN</sequence>
<reference evidence="2 3" key="1">
    <citation type="submission" date="2018-11" db="EMBL/GenBank/DDBJ databases">
        <authorList>
            <person name="Huo Y."/>
        </authorList>
    </citation>
    <scope>NUCLEOTIDE SEQUENCE [LARGE SCALE GENOMIC DNA]</scope>
    <source>
        <strain evidence="2 3">CCBAU 33202</strain>
    </source>
</reference>
<organism evidence="1 4">
    <name type="scientific">Rhizobium fabae</name>
    <dbReference type="NCBI Taxonomy" id="573179"/>
    <lineage>
        <taxon>Bacteria</taxon>
        <taxon>Pseudomonadati</taxon>
        <taxon>Pseudomonadota</taxon>
        <taxon>Alphaproteobacteria</taxon>
        <taxon>Hyphomicrobiales</taxon>
        <taxon>Rhizobiaceae</taxon>
        <taxon>Rhizobium/Agrobacterium group</taxon>
        <taxon>Rhizobium</taxon>
    </lineage>
</organism>
<evidence type="ECO:0000313" key="1">
    <source>
        <dbReference type="EMBL" id="MBB3916021.1"/>
    </source>
</evidence>
<evidence type="ECO:0000313" key="3">
    <source>
        <dbReference type="Proteomes" id="UP000272004"/>
    </source>
</evidence>
<protein>
    <submittedName>
        <fullName evidence="1">Uncharacterized protein</fullName>
    </submittedName>
</protein>
<dbReference type="RefSeq" id="WP_126828085.1">
    <property type="nucleotide sequence ID" value="NZ_JACIDG010000008.1"/>
</dbReference>
<proteinExistence type="predicted"/>
<reference evidence="1 4" key="2">
    <citation type="submission" date="2020-08" db="EMBL/GenBank/DDBJ databases">
        <title>Genomic Encyclopedia of Type Strains, Phase IV (KMG-IV): sequencing the most valuable type-strain genomes for metagenomic binning, comparative biology and taxonomic classification.</title>
        <authorList>
            <person name="Goeker M."/>
        </authorList>
    </citation>
    <scope>NUCLEOTIDE SEQUENCE [LARGE SCALE GENOMIC DNA]</scope>
    <source>
        <strain evidence="1 4">DSM 19331</strain>
    </source>
</reference>
<dbReference type="AlphaFoldDB" id="A0A7W6BEA1"/>
<dbReference type="Proteomes" id="UP000545490">
    <property type="component" value="Unassembled WGS sequence"/>
</dbReference>
<evidence type="ECO:0000313" key="4">
    <source>
        <dbReference type="Proteomes" id="UP000545490"/>
    </source>
</evidence>
<gene>
    <name evidence="2" type="ORF">EFB14_19350</name>
    <name evidence="1" type="ORF">GGQ65_003321</name>
</gene>
<keyword evidence="3" id="KW-1185">Reference proteome</keyword>
<accession>A0A7W6BEA1</accession>
<dbReference type="EMBL" id="RJJU01000010">
    <property type="protein sequence ID" value="RUM11042.1"/>
    <property type="molecule type" value="Genomic_DNA"/>
</dbReference>